<evidence type="ECO:0000256" key="1">
    <source>
        <dbReference type="ARBA" id="ARBA00000073"/>
    </source>
</evidence>
<dbReference type="InterPro" id="IPR006145">
    <property type="entry name" value="PsdUridine_synth_RsuA/RluA"/>
</dbReference>
<feature type="domain" description="RNA-binding S4" evidence="6">
    <location>
        <begin position="47"/>
        <end position="107"/>
    </location>
</feature>
<dbReference type="Gene3D" id="3.10.290.10">
    <property type="entry name" value="RNA-binding S4 domain"/>
    <property type="match status" value="1"/>
</dbReference>
<evidence type="ECO:0000256" key="5">
    <source>
        <dbReference type="RuleBase" id="RU003887"/>
    </source>
</evidence>
<reference evidence="7 8" key="1">
    <citation type="journal article" date="2018" name="Int. J. Syst. Evol. Microbiol.">
        <title>Epidermidibacterium keratini gen. nov., sp. nov., a member of the family Sporichthyaceae, isolated from keratin epidermis.</title>
        <authorList>
            <person name="Lee D.G."/>
            <person name="Trujillo M.E."/>
            <person name="Kang S."/>
            <person name="Nam J.J."/>
            <person name="Kim Y.J."/>
        </authorList>
    </citation>
    <scope>NUCLEOTIDE SEQUENCE [LARGE SCALE GENOMIC DNA]</scope>
    <source>
        <strain evidence="7 8">EPI-7</strain>
    </source>
</reference>
<evidence type="ECO:0000256" key="2">
    <source>
        <dbReference type="ARBA" id="ARBA00008348"/>
    </source>
</evidence>
<dbReference type="GO" id="GO:0003723">
    <property type="term" value="F:RNA binding"/>
    <property type="evidence" value="ECO:0007669"/>
    <property type="project" value="UniProtKB-KW"/>
</dbReference>
<dbReference type="PROSITE" id="PS50889">
    <property type="entry name" value="S4"/>
    <property type="match status" value="1"/>
</dbReference>
<dbReference type="InterPro" id="IPR018496">
    <property type="entry name" value="PsdUridine_synth_RsuA/RluB_CS"/>
</dbReference>
<dbReference type="InterPro" id="IPR000748">
    <property type="entry name" value="PsdUridine_synth_RsuA/RluB/E/F"/>
</dbReference>
<evidence type="ECO:0000256" key="3">
    <source>
        <dbReference type="ARBA" id="ARBA00023235"/>
    </source>
</evidence>
<dbReference type="EC" id="5.4.99.-" evidence="5"/>
<dbReference type="Proteomes" id="UP000463857">
    <property type="component" value="Chromosome"/>
</dbReference>
<dbReference type="Pfam" id="PF01479">
    <property type="entry name" value="S4"/>
    <property type="match status" value="1"/>
</dbReference>
<dbReference type="SUPFAM" id="SSF55174">
    <property type="entry name" value="Alpha-L RNA-binding motif"/>
    <property type="match status" value="1"/>
</dbReference>
<organism evidence="7 8">
    <name type="scientific">Epidermidibacterium keratini</name>
    <dbReference type="NCBI Taxonomy" id="1891644"/>
    <lineage>
        <taxon>Bacteria</taxon>
        <taxon>Bacillati</taxon>
        <taxon>Actinomycetota</taxon>
        <taxon>Actinomycetes</taxon>
        <taxon>Sporichthyales</taxon>
        <taxon>Sporichthyaceae</taxon>
        <taxon>Epidermidibacterium</taxon>
    </lineage>
</organism>
<dbReference type="PANTHER" id="PTHR47683:SF2">
    <property type="entry name" value="RNA-BINDING S4 DOMAIN-CONTAINING PROTEIN"/>
    <property type="match status" value="1"/>
</dbReference>
<proteinExistence type="inferred from homology"/>
<name>A0A7L4YTV6_9ACTN</name>
<comment type="catalytic activity">
    <reaction evidence="1">
        <text>a uridine in RNA = a pseudouridine in RNA</text>
        <dbReference type="Rhea" id="RHEA:48348"/>
        <dbReference type="Rhea" id="RHEA-COMP:12068"/>
        <dbReference type="Rhea" id="RHEA-COMP:12069"/>
        <dbReference type="ChEBI" id="CHEBI:65314"/>
        <dbReference type="ChEBI" id="CHEBI:65315"/>
    </reaction>
</comment>
<dbReference type="InParanoid" id="A0A7L4YTV6"/>
<dbReference type="InterPro" id="IPR020103">
    <property type="entry name" value="PsdUridine_synth_cat_dom_sf"/>
</dbReference>
<evidence type="ECO:0000313" key="8">
    <source>
        <dbReference type="Proteomes" id="UP000463857"/>
    </source>
</evidence>
<protein>
    <recommendedName>
        <fullName evidence="5">Pseudouridine synthase</fullName>
        <ecNumber evidence="5">5.4.99.-</ecNumber>
    </recommendedName>
</protein>
<keyword evidence="8" id="KW-1185">Reference proteome</keyword>
<dbReference type="InterPro" id="IPR002942">
    <property type="entry name" value="S4_RNA-bd"/>
</dbReference>
<dbReference type="Gene3D" id="3.30.2350.10">
    <property type="entry name" value="Pseudouridine synthase"/>
    <property type="match status" value="1"/>
</dbReference>
<dbReference type="PANTHER" id="PTHR47683">
    <property type="entry name" value="PSEUDOURIDINE SYNTHASE FAMILY PROTEIN-RELATED"/>
    <property type="match status" value="1"/>
</dbReference>
<dbReference type="EMBL" id="CP047156">
    <property type="protein sequence ID" value="QHC02199.1"/>
    <property type="molecule type" value="Genomic_DNA"/>
</dbReference>
<dbReference type="InterPro" id="IPR050343">
    <property type="entry name" value="RsuA_PseudoU_synthase"/>
</dbReference>
<dbReference type="FunFam" id="3.10.290.10:FF:000003">
    <property type="entry name" value="Pseudouridine synthase"/>
    <property type="match status" value="1"/>
</dbReference>
<dbReference type="OrthoDB" id="9807213at2"/>
<dbReference type="GO" id="GO:0120159">
    <property type="term" value="F:rRNA pseudouridine synthase activity"/>
    <property type="evidence" value="ECO:0007669"/>
    <property type="project" value="UniProtKB-ARBA"/>
</dbReference>
<keyword evidence="3 5" id="KW-0413">Isomerase</keyword>
<gene>
    <name evidence="7" type="ORF">EK0264_00480</name>
</gene>
<dbReference type="FunCoup" id="A0A7L4YTV6">
    <property type="interactions" value="149"/>
</dbReference>
<evidence type="ECO:0000313" key="7">
    <source>
        <dbReference type="EMBL" id="QHC02199.1"/>
    </source>
</evidence>
<dbReference type="CDD" id="cd02870">
    <property type="entry name" value="PseudoU_synth_RsuA_like"/>
    <property type="match status" value="1"/>
</dbReference>
<dbReference type="AlphaFoldDB" id="A0A7L4YTV6"/>
<evidence type="ECO:0000256" key="4">
    <source>
        <dbReference type="PROSITE-ProRule" id="PRU00182"/>
    </source>
</evidence>
<dbReference type="PROSITE" id="PS01149">
    <property type="entry name" value="PSI_RSU"/>
    <property type="match status" value="1"/>
</dbReference>
<accession>A0A7L4YTV6</accession>
<evidence type="ECO:0000259" key="6">
    <source>
        <dbReference type="SMART" id="SM00363"/>
    </source>
</evidence>
<dbReference type="SUPFAM" id="SSF55120">
    <property type="entry name" value="Pseudouridine synthase"/>
    <property type="match status" value="1"/>
</dbReference>
<dbReference type="KEGG" id="eke:EK0264_00480"/>
<dbReference type="NCBIfam" id="TIGR00093">
    <property type="entry name" value="pseudouridine synthase"/>
    <property type="match status" value="1"/>
</dbReference>
<sequence>MSLGGEYYDPDDEEYAAPDQASEIADAEFDLDQSAQRANDAHAPEGERLQKVLARAGVGSRRACEDLIAKGKVTVDGKRATLGMRVDPQSAVVRVDGARVQTRDDLVYLAFNKPLGVLSAMSDDRDRPTLADYLQRYSDKGVRLFHVGRLDFDTEGLILLTNDGALAHKLAHPSYGVPKTYLAEVIGPVAKDVGKRLRDGIELEDGPAKVDSFRLVDTNGNRVLVELILHEGRKHIVRRMLAEVGHPVQSLVRTRFGPVNLGGQRPGVLRPLTSKEIADLFAIVDQ</sequence>
<dbReference type="Pfam" id="PF00849">
    <property type="entry name" value="PseudoU_synth_2"/>
    <property type="match status" value="1"/>
</dbReference>
<dbReference type="CDD" id="cd00165">
    <property type="entry name" value="S4"/>
    <property type="match status" value="1"/>
</dbReference>
<keyword evidence="4" id="KW-0694">RNA-binding</keyword>
<dbReference type="GO" id="GO:0000455">
    <property type="term" value="P:enzyme-directed rRNA pseudouridine synthesis"/>
    <property type="evidence" value="ECO:0007669"/>
    <property type="project" value="UniProtKB-ARBA"/>
</dbReference>
<dbReference type="InterPro" id="IPR036986">
    <property type="entry name" value="S4_RNA-bd_sf"/>
</dbReference>
<comment type="similarity">
    <text evidence="2 5">Belongs to the pseudouridine synthase RsuA family.</text>
</comment>
<dbReference type="SMART" id="SM00363">
    <property type="entry name" value="S4"/>
    <property type="match status" value="1"/>
</dbReference>